<evidence type="ECO:0000259" key="1">
    <source>
        <dbReference type="PROSITE" id="PS50405"/>
    </source>
</evidence>
<proteinExistence type="predicted"/>
<dbReference type="PROSITE" id="PS50405">
    <property type="entry name" value="GST_CTER"/>
    <property type="match status" value="1"/>
</dbReference>
<dbReference type="InterPro" id="IPR036282">
    <property type="entry name" value="Glutathione-S-Trfase_C_sf"/>
</dbReference>
<reference evidence="3" key="1">
    <citation type="journal article" date="2017" name="Nat. Commun.">
        <title>The asparagus genome sheds light on the origin and evolution of a young Y chromosome.</title>
        <authorList>
            <person name="Harkess A."/>
            <person name="Zhou J."/>
            <person name="Xu C."/>
            <person name="Bowers J.E."/>
            <person name="Van der Hulst R."/>
            <person name="Ayyampalayam S."/>
            <person name="Mercati F."/>
            <person name="Riccardi P."/>
            <person name="McKain M.R."/>
            <person name="Kakrana A."/>
            <person name="Tang H."/>
            <person name="Ray J."/>
            <person name="Groenendijk J."/>
            <person name="Arikit S."/>
            <person name="Mathioni S.M."/>
            <person name="Nakano M."/>
            <person name="Shan H."/>
            <person name="Telgmann-Rauber A."/>
            <person name="Kanno A."/>
            <person name="Yue Z."/>
            <person name="Chen H."/>
            <person name="Li W."/>
            <person name="Chen Y."/>
            <person name="Xu X."/>
            <person name="Zhang Y."/>
            <person name="Luo S."/>
            <person name="Chen H."/>
            <person name="Gao J."/>
            <person name="Mao Z."/>
            <person name="Pires J.C."/>
            <person name="Luo M."/>
            <person name="Kudrna D."/>
            <person name="Wing R.A."/>
            <person name="Meyers B.C."/>
            <person name="Yi K."/>
            <person name="Kong H."/>
            <person name="Lavrijsen P."/>
            <person name="Sunseri F."/>
            <person name="Falavigna A."/>
            <person name="Ye Y."/>
            <person name="Leebens-Mack J.H."/>
            <person name="Chen G."/>
        </authorList>
    </citation>
    <scope>NUCLEOTIDE SEQUENCE [LARGE SCALE GENOMIC DNA]</scope>
    <source>
        <strain evidence="3">cv. DH0086</strain>
    </source>
</reference>
<dbReference type="InterPro" id="IPR045073">
    <property type="entry name" value="Omega/Tau-like"/>
</dbReference>
<dbReference type="EMBL" id="CM007387">
    <property type="protein sequence ID" value="ONK62821.1"/>
    <property type="molecule type" value="Genomic_DNA"/>
</dbReference>
<accession>A0A5P1EDN7</accession>
<dbReference type="GO" id="GO:0006749">
    <property type="term" value="P:glutathione metabolic process"/>
    <property type="evidence" value="ECO:0007669"/>
    <property type="project" value="InterPro"/>
</dbReference>
<dbReference type="OrthoDB" id="4951845at2759"/>
<dbReference type="Proteomes" id="UP000243459">
    <property type="component" value="Chromosome 7"/>
</dbReference>
<dbReference type="SUPFAM" id="SSF47616">
    <property type="entry name" value="GST C-terminal domain-like"/>
    <property type="match status" value="1"/>
</dbReference>
<protein>
    <recommendedName>
        <fullName evidence="1">GST C-terminal domain-containing protein</fullName>
    </recommendedName>
</protein>
<dbReference type="AlphaFoldDB" id="A0A5P1EDN7"/>
<dbReference type="CDD" id="cd03185">
    <property type="entry name" value="GST_C_Tau"/>
    <property type="match status" value="1"/>
</dbReference>
<name>A0A5P1EDN7_ASPOF</name>
<dbReference type="InterPro" id="IPR045074">
    <property type="entry name" value="GST_C_Tau"/>
</dbReference>
<gene>
    <name evidence="2" type="ORF">A4U43_C07F8480</name>
</gene>
<dbReference type="GO" id="GO:0005737">
    <property type="term" value="C:cytoplasm"/>
    <property type="evidence" value="ECO:0007669"/>
    <property type="project" value="TreeGrafter"/>
</dbReference>
<dbReference type="PANTHER" id="PTHR11260:SF676">
    <property type="entry name" value="GLUTATHIONE S-TRANSFERASE U8"/>
    <property type="match status" value="1"/>
</dbReference>
<dbReference type="Gramene" id="ONK62821">
    <property type="protein sequence ID" value="ONK62821"/>
    <property type="gene ID" value="A4U43_C07F8480"/>
</dbReference>
<dbReference type="OMA" id="WCEEKER"/>
<dbReference type="GO" id="GO:0004364">
    <property type="term" value="F:glutathione transferase activity"/>
    <property type="evidence" value="ECO:0007669"/>
    <property type="project" value="InterPro"/>
</dbReference>
<dbReference type="Gene3D" id="1.20.1050.10">
    <property type="match status" value="1"/>
</dbReference>
<dbReference type="InterPro" id="IPR010987">
    <property type="entry name" value="Glutathione-S-Trfase_C-like"/>
</dbReference>
<sequence length="127" mass="14318">MSTNPMFIPNLRIACWGEGEDQEKCIEQTRENLKILEEELKGKKFFGGDAIGLVDIVASYIAFWTGVIEKVNGVYLNNEENHSNLLKWSQEFLISGVVNKSLPNREELTALYQATKQAILAKKVSVN</sequence>
<keyword evidence="3" id="KW-1185">Reference proteome</keyword>
<dbReference type="InterPro" id="IPR004046">
    <property type="entry name" value="GST_C"/>
</dbReference>
<evidence type="ECO:0000313" key="2">
    <source>
        <dbReference type="EMBL" id="ONK62821.1"/>
    </source>
</evidence>
<dbReference type="PANTHER" id="PTHR11260">
    <property type="entry name" value="GLUTATHIONE S-TRANSFERASE, GST, SUPERFAMILY, GST DOMAIN CONTAINING"/>
    <property type="match status" value="1"/>
</dbReference>
<dbReference type="Pfam" id="PF00043">
    <property type="entry name" value="GST_C"/>
    <property type="match status" value="1"/>
</dbReference>
<evidence type="ECO:0000313" key="3">
    <source>
        <dbReference type="Proteomes" id="UP000243459"/>
    </source>
</evidence>
<organism evidence="2 3">
    <name type="scientific">Asparagus officinalis</name>
    <name type="common">Garden asparagus</name>
    <dbReference type="NCBI Taxonomy" id="4686"/>
    <lineage>
        <taxon>Eukaryota</taxon>
        <taxon>Viridiplantae</taxon>
        <taxon>Streptophyta</taxon>
        <taxon>Embryophyta</taxon>
        <taxon>Tracheophyta</taxon>
        <taxon>Spermatophyta</taxon>
        <taxon>Magnoliopsida</taxon>
        <taxon>Liliopsida</taxon>
        <taxon>Asparagales</taxon>
        <taxon>Asparagaceae</taxon>
        <taxon>Asparagoideae</taxon>
        <taxon>Asparagus</taxon>
    </lineage>
</organism>
<feature type="domain" description="GST C-terminal" evidence="1">
    <location>
        <begin position="1"/>
        <end position="111"/>
    </location>
</feature>